<dbReference type="RefSeq" id="WP_284056738.1">
    <property type="nucleotide sequence ID" value="NZ_JAMSLR010000004.1"/>
</dbReference>
<dbReference type="PANTHER" id="PTHR40111:SF1">
    <property type="entry name" value="CEPHALOSPORIN-C DEACETYLASE"/>
    <property type="match status" value="1"/>
</dbReference>
<dbReference type="Proteomes" id="UP001165306">
    <property type="component" value="Unassembled WGS sequence"/>
</dbReference>
<evidence type="ECO:0000256" key="2">
    <source>
        <dbReference type="PIRSR" id="PIRSR639069-2"/>
    </source>
</evidence>
<keyword evidence="5" id="KW-1185">Reference proteome</keyword>
<dbReference type="GO" id="GO:0052689">
    <property type="term" value="F:carboxylic ester hydrolase activity"/>
    <property type="evidence" value="ECO:0007669"/>
    <property type="project" value="TreeGrafter"/>
</dbReference>
<dbReference type="PANTHER" id="PTHR40111">
    <property type="entry name" value="CEPHALOSPORIN-C DEACETYLASE"/>
    <property type="match status" value="1"/>
</dbReference>
<feature type="active site" description="Charge relay system" evidence="1">
    <location>
        <position position="262"/>
    </location>
</feature>
<feature type="active site" description="Charge relay system" evidence="1">
    <location>
        <position position="291"/>
    </location>
</feature>
<evidence type="ECO:0000313" key="4">
    <source>
        <dbReference type="EMBL" id="MCM8748957.1"/>
    </source>
</evidence>
<comment type="caution">
    <text evidence="4">The sequence shown here is derived from an EMBL/GenBank/DDBJ whole genome shotgun (WGS) entry which is preliminary data.</text>
</comment>
<organism evidence="4 5">
    <name type="scientific">Thermalbibacter longus</name>
    <dbReference type="NCBI Taxonomy" id="2951981"/>
    <lineage>
        <taxon>Bacteria</taxon>
        <taxon>Pseudomonadati</taxon>
        <taxon>Thermomicrobiota</taxon>
        <taxon>Thermomicrobia</taxon>
        <taxon>Thermomicrobiales</taxon>
        <taxon>Thermomicrobiaceae</taxon>
        <taxon>Thermalbibacter</taxon>
    </lineage>
</organism>
<dbReference type="InterPro" id="IPR039069">
    <property type="entry name" value="CE7"/>
</dbReference>
<dbReference type="EMBL" id="JAMSLR010000004">
    <property type="protein sequence ID" value="MCM8748957.1"/>
    <property type="molecule type" value="Genomic_DNA"/>
</dbReference>
<feature type="domain" description="Acetyl xylan esterase" evidence="3">
    <location>
        <begin position="10"/>
        <end position="308"/>
    </location>
</feature>
<accession>A0AA41WBT5</accession>
<dbReference type="AlphaFoldDB" id="A0AA41WBT5"/>
<protein>
    <submittedName>
        <fullName evidence="4">Acetylxylan esterase</fullName>
    </submittedName>
</protein>
<feature type="binding site" evidence="2">
    <location>
        <position position="92"/>
    </location>
    <ligand>
        <name>substrate</name>
    </ligand>
</feature>
<evidence type="ECO:0000313" key="5">
    <source>
        <dbReference type="Proteomes" id="UP001165306"/>
    </source>
</evidence>
<gene>
    <name evidence="4" type="ORF">NET02_07370</name>
</gene>
<dbReference type="Pfam" id="PF05448">
    <property type="entry name" value="AXE1"/>
    <property type="match status" value="1"/>
</dbReference>
<sequence>MQRRRGPADQYGTSTVRPPDFDQFWAEVMAQASEIPLYPSLEHVPMRSTEQVDVYEIGYDSLDGLRIAGWYCVPKESYIPPPYPGLLIVPGYISEPTLPKSWARLGYAAVGVAPRGKLRSNRHFNPGYPGLLVHNIVDRHTYAYRGFYIDACRAVDFLLSRPEVDHSRIGVHGSSQGGALTVVTAALRADVIACGAAGAPFLCGFLDAIELTHSYPYEEISEYLRRHPEREPLVRETLMYFDVINFAPMVRCPMLVYIGLADDVCPPETGYALYHVLSCPKELLAYPRCAHDAGSYWAMPKVKAFLAEHLEPAGLPG</sequence>
<reference evidence="4" key="1">
    <citation type="submission" date="2022-06" db="EMBL/GenBank/DDBJ databases">
        <title>CFH 74404 Thermomicrobiaceae sp.</title>
        <authorList>
            <person name="Ming H."/>
            <person name="Li W.-J."/>
            <person name="Zhao Z."/>
        </authorList>
    </citation>
    <scope>NUCLEOTIDE SEQUENCE</scope>
    <source>
        <strain evidence="4">CFH 74404</strain>
    </source>
</reference>
<proteinExistence type="predicted"/>
<evidence type="ECO:0000256" key="1">
    <source>
        <dbReference type="PIRSR" id="PIRSR639069-1"/>
    </source>
</evidence>
<evidence type="ECO:0000259" key="3">
    <source>
        <dbReference type="Pfam" id="PF05448"/>
    </source>
</evidence>
<dbReference type="InterPro" id="IPR029058">
    <property type="entry name" value="AB_hydrolase_fold"/>
</dbReference>
<name>A0AA41WBT5_9BACT</name>
<dbReference type="GO" id="GO:0005976">
    <property type="term" value="P:polysaccharide metabolic process"/>
    <property type="evidence" value="ECO:0007669"/>
    <property type="project" value="TreeGrafter"/>
</dbReference>
<dbReference type="SUPFAM" id="SSF53474">
    <property type="entry name" value="alpha/beta-Hydrolases"/>
    <property type="match status" value="1"/>
</dbReference>
<feature type="active site" description="Nucleophile" evidence="1">
    <location>
        <position position="175"/>
    </location>
</feature>
<dbReference type="Gene3D" id="3.40.50.1820">
    <property type="entry name" value="alpha/beta hydrolase"/>
    <property type="match status" value="1"/>
</dbReference>
<dbReference type="InterPro" id="IPR008391">
    <property type="entry name" value="AXE1_dom"/>
</dbReference>